<sequence length="40" mass="4527">MRPNQAKNQIKFPVLKHEKVAGVMPVSIHAFRCLLIQIIG</sequence>
<organism evidence="1 3">
    <name type="scientific">Clostridium saccharobutylicum DSM 13864</name>
    <dbReference type="NCBI Taxonomy" id="1345695"/>
    <lineage>
        <taxon>Bacteria</taxon>
        <taxon>Bacillati</taxon>
        <taxon>Bacillota</taxon>
        <taxon>Clostridia</taxon>
        <taxon>Eubacteriales</taxon>
        <taxon>Clostridiaceae</taxon>
        <taxon>Clostridium</taxon>
    </lineage>
</organism>
<dbReference type="KEGG" id="csb:CLSA_c29590"/>
<dbReference type="EMBL" id="CP006721">
    <property type="protein sequence ID" value="AGX43868.1"/>
    <property type="molecule type" value="Genomic_DNA"/>
</dbReference>
<dbReference type="KEGG" id="csb:CLSA_c29010"/>
<accession>U5MTM1</accession>
<dbReference type="EMBL" id="CP006721">
    <property type="protein sequence ID" value="AGX43926.1"/>
    <property type="molecule type" value="Genomic_DNA"/>
</dbReference>
<protein>
    <submittedName>
        <fullName evidence="1">Uncharacterized protein</fullName>
    </submittedName>
</protein>
<dbReference type="Proteomes" id="UP000017118">
    <property type="component" value="Chromosome"/>
</dbReference>
<name>U5MTM1_CLOSA</name>
<gene>
    <name evidence="1" type="ORF">CLSA_c29010</name>
    <name evidence="2" type="ORF">CLSA_c29590</name>
</gene>
<evidence type="ECO:0000313" key="3">
    <source>
        <dbReference type="Proteomes" id="UP000017118"/>
    </source>
</evidence>
<dbReference type="PATRIC" id="fig|1345695.3.peg.2882"/>
<reference evidence="1 3" key="1">
    <citation type="journal article" date="2013" name="Genome Announc.">
        <title>Complete Genome Sequence of the Solvent Producer Clostridium saccharobutylicum NCP262 (DSM 13864).</title>
        <authorList>
            <person name="Poehlein A."/>
            <person name="Hartwich K."/>
            <person name="Krabben P."/>
            <person name="Ehrenreich A."/>
            <person name="Liebl W."/>
            <person name="Durre P."/>
            <person name="Gottschalk G."/>
            <person name="Daniel R."/>
        </authorList>
    </citation>
    <scope>NUCLEOTIDE SEQUENCE [LARGE SCALE GENOMIC DNA]</scope>
    <source>
        <strain evidence="1">DSM 13864</strain>
    </source>
</reference>
<evidence type="ECO:0000313" key="2">
    <source>
        <dbReference type="EMBL" id="AGX43926.1"/>
    </source>
</evidence>
<dbReference type="AlphaFoldDB" id="U5MTM1"/>
<dbReference type="HOGENOM" id="CLU_3287562_0_0_9"/>
<proteinExistence type="predicted"/>
<evidence type="ECO:0000313" key="1">
    <source>
        <dbReference type="EMBL" id="AGX43868.1"/>
    </source>
</evidence>
<keyword evidence="3" id="KW-1185">Reference proteome</keyword>